<gene>
    <name evidence="7" type="ORF">Q4Q35_14545</name>
</gene>
<name>A0ABT8WD07_9FLAO</name>
<dbReference type="Pfam" id="PF00196">
    <property type="entry name" value="GerE"/>
    <property type="match status" value="1"/>
</dbReference>
<dbReference type="SUPFAM" id="SSF88659">
    <property type="entry name" value="Sigma3 and sigma4 domains of RNA polymerase sigma factors"/>
    <property type="match status" value="1"/>
</dbReference>
<dbReference type="InterPro" id="IPR013324">
    <property type="entry name" value="RNA_pol_sigma_r3/r4-like"/>
</dbReference>
<protein>
    <submittedName>
        <fullName evidence="7">Sigma-70 family RNA polymerase sigma factor</fullName>
    </submittedName>
</protein>
<dbReference type="RefSeq" id="WP_303278725.1">
    <property type="nucleotide sequence ID" value="NZ_JAUOEK010000140.1"/>
</dbReference>
<evidence type="ECO:0000259" key="6">
    <source>
        <dbReference type="Pfam" id="PF04542"/>
    </source>
</evidence>
<dbReference type="InterPro" id="IPR014284">
    <property type="entry name" value="RNA_pol_sigma-70_dom"/>
</dbReference>
<dbReference type="SUPFAM" id="SSF88946">
    <property type="entry name" value="Sigma2 domain of RNA polymerase sigma factors"/>
    <property type="match status" value="1"/>
</dbReference>
<feature type="domain" description="RNA polymerase sigma-70 region 2" evidence="6">
    <location>
        <begin position="14"/>
        <end position="78"/>
    </location>
</feature>
<dbReference type="InterPro" id="IPR007627">
    <property type="entry name" value="RNA_pol_sigma70_r2"/>
</dbReference>
<sequence>MLNNSQKDVPFQELFKSLYPQLCVLAYRYVNDMELAKDLVQDVFLNLWKDNIAFVNHNHATGYCYNAIKNKCLDFIACKEDTGTEPFLLVNKEIYKLESFFMSQAVVIETTAIINNVVDALPDKTSQEVIKLGIKDYTNNEIANELSISVNTVKKLKKKAYLKLKKLFGYK</sequence>
<keyword evidence="2" id="KW-0805">Transcription regulation</keyword>
<evidence type="ECO:0000256" key="2">
    <source>
        <dbReference type="ARBA" id="ARBA00023015"/>
    </source>
</evidence>
<evidence type="ECO:0000256" key="1">
    <source>
        <dbReference type="ARBA" id="ARBA00010641"/>
    </source>
</evidence>
<organism evidence="7 8">
    <name type="scientific">Flavivirga aquimarina</name>
    <dbReference type="NCBI Taxonomy" id="2027862"/>
    <lineage>
        <taxon>Bacteria</taxon>
        <taxon>Pseudomonadati</taxon>
        <taxon>Bacteroidota</taxon>
        <taxon>Flavobacteriia</taxon>
        <taxon>Flavobacteriales</taxon>
        <taxon>Flavobacteriaceae</taxon>
        <taxon>Flavivirga</taxon>
    </lineage>
</organism>
<comment type="similarity">
    <text evidence="1">Belongs to the sigma-70 factor family. ECF subfamily.</text>
</comment>
<reference evidence="7" key="1">
    <citation type="submission" date="2023-07" db="EMBL/GenBank/DDBJ databases">
        <title>Two novel species in the genus Flavivirga.</title>
        <authorList>
            <person name="Kwon K."/>
        </authorList>
    </citation>
    <scope>NUCLEOTIDE SEQUENCE</scope>
    <source>
        <strain evidence="7">KCTC 52353</strain>
    </source>
</reference>
<dbReference type="PANTHER" id="PTHR43133:SF46">
    <property type="entry name" value="RNA POLYMERASE SIGMA-70 FACTOR ECF SUBFAMILY"/>
    <property type="match status" value="1"/>
</dbReference>
<keyword evidence="8" id="KW-1185">Reference proteome</keyword>
<evidence type="ECO:0000256" key="4">
    <source>
        <dbReference type="ARBA" id="ARBA00023163"/>
    </source>
</evidence>
<dbReference type="InterPro" id="IPR036388">
    <property type="entry name" value="WH-like_DNA-bd_sf"/>
</dbReference>
<keyword evidence="4" id="KW-0804">Transcription</keyword>
<dbReference type="Proteomes" id="UP001176883">
    <property type="component" value="Unassembled WGS sequence"/>
</dbReference>
<evidence type="ECO:0000259" key="5">
    <source>
        <dbReference type="Pfam" id="PF00196"/>
    </source>
</evidence>
<dbReference type="PANTHER" id="PTHR43133">
    <property type="entry name" value="RNA POLYMERASE ECF-TYPE SIGMA FACTO"/>
    <property type="match status" value="1"/>
</dbReference>
<dbReference type="InterPro" id="IPR000792">
    <property type="entry name" value="Tscrpt_reg_LuxR_C"/>
</dbReference>
<feature type="domain" description="HTH luxR-type" evidence="5">
    <location>
        <begin position="127"/>
        <end position="165"/>
    </location>
</feature>
<dbReference type="Pfam" id="PF04542">
    <property type="entry name" value="Sigma70_r2"/>
    <property type="match status" value="1"/>
</dbReference>
<dbReference type="Gene3D" id="1.10.1740.10">
    <property type="match status" value="1"/>
</dbReference>
<dbReference type="Gene3D" id="1.10.10.10">
    <property type="entry name" value="Winged helix-like DNA-binding domain superfamily/Winged helix DNA-binding domain"/>
    <property type="match status" value="1"/>
</dbReference>
<evidence type="ECO:0000313" key="7">
    <source>
        <dbReference type="EMBL" id="MDO5971024.1"/>
    </source>
</evidence>
<dbReference type="NCBIfam" id="TIGR02937">
    <property type="entry name" value="sigma70-ECF"/>
    <property type="match status" value="1"/>
</dbReference>
<comment type="caution">
    <text evidence="7">The sequence shown here is derived from an EMBL/GenBank/DDBJ whole genome shotgun (WGS) entry which is preliminary data.</text>
</comment>
<proteinExistence type="inferred from homology"/>
<evidence type="ECO:0000256" key="3">
    <source>
        <dbReference type="ARBA" id="ARBA00023082"/>
    </source>
</evidence>
<keyword evidence="3" id="KW-0731">Sigma factor</keyword>
<accession>A0ABT8WD07</accession>
<dbReference type="InterPro" id="IPR039425">
    <property type="entry name" value="RNA_pol_sigma-70-like"/>
</dbReference>
<evidence type="ECO:0000313" key="8">
    <source>
        <dbReference type="Proteomes" id="UP001176883"/>
    </source>
</evidence>
<dbReference type="EMBL" id="JAUOEK010000140">
    <property type="protein sequence ID" value="MDO5971024.1"/>
    <property type="molecule type" value="Genomic_DNA"/>
</dbReference>
<dbReference type="InterPro" id="IPR013325">
    <property type="entry name" value="RNA_pol_sigma_r2"/>
</dbReference>